<reference evidence="2 3" key="1">
    <citation type="submission" date="2016-07" db="EMBL/GenBank/DDBJ databases">
        <title>Pervasive Adenine N6-methylation of Active Genes in Fungi.</title>
        <authorList>
            <consortium name="DOE Joint Genome Institute"/>
            <person name="Mondo S.J."/>
            <person name="Dannebaum R.O."/>
            <person name="Kuo R.C."/>
            <person name="Labutti K."/>
            <person name="Haridas S."/>
            <person name="Kuo A."/>
            <person name="Salamov A."/>
            <person name="Ahrendt S.R."/>
            <person name="Lipzen A."/>
            <person name="Sullivan W."/>
            <person name="Andreopoulos W.B."/>
            <person name="Clum A."/>
            <person name="Lindquist E."/>
            <person name="Daum C."/>
            <person name="Ramamoorthy G.K."/>
            <person name="Gryganskyi A."/>
            <person name="Culley D."/>
            <person name="Magnuson J.K."/>
            <person name="James T.Y."/>
            <person name="O'Malley M.A."/>
            <person name="Stajich J.E."/>
            <person name="Spatafora J.W."/>
            <person name="Visel A."/>
            <person name="Grigoriev I.V."/>
        </authorList>
    </citation>
    <scope>NUCLEOTIDE SEQUENCE [LARGE SCALE GENOMIC DNA]</scope>
    <source>
        <strain evidence="2 3">JEL800</strain>
    </source>
</reference>
<sequence length="382" mass="42725">MSYNYSTFRDSNESSEAFLPAPAVVLIPQKPKKRPIDYILPKEDGDVKVYWALRTLLVTLIVSILCAGCESWIMANENTVKNTLLQEQPTSTGNNANLNIWLNFKIELTYHAVFLASIGFLFFVVWDGVLHRNSIQCISVNFYLVGLLVYSVLQILQTDNDLNTIRPQLVNANVASNSGYFLAAQILLPCIIGIFIPIYGFLSYKMYGEFGWRAYRISGGAPKVTKAFNTYHMFLLLLKYSVFAGCGFLVIDVILTKVSANGKILIPVLGFIVGIITVVTGFYGIRYEHAVLVIVHIVGTLGIFAYMIYRMVTSFHRGGSDFQRTKIPFLAFGVMCALLLLAIVCFAVLCLLQFGVGVRYVLDQEKRKQKGNYVPPPIDLTD</sequence>
<keyword evidence="1" id="KW-0472">Membrane</keyword>
<keyword evidence="1" id="KW-0812">Transmembrane</keyword>
<accession>A0A1Y2BQ16</accession>
<dbReference type="PANTHER" id="PTHR34391:SF1">
    <property type="entry name" value="UPF0658 GOLGI APPARATUS MEMBRANE PROTEIN C1952.10C-RELATED"/>
    <property type="match status" value="1"/>
</dbReference>
<dbReference type="GO" id="GO:0005794">
    <property type="term" value="C:Golgi apparatus"/>
    <property type="evidence" value="ECO:0007669"/>
    <property type="project" value="TreeGrafter"/>
</dbReference>
<evidence type="ECO:0000256" key="1">
    <source>
        <dbReference type="SAM" id="Phobius"/>
    </source>
</evidence>
<feature type="transmembrane region" description="Helical" evidence="1">
    <location>
        <begin position="51"/>
        <end position="75"/>
    </location>
</feature>
<dbReference type="PANTHER" id="PTHR34391">
    <property type="entry name" value="UPF0658 GOLGI APPARATUS MEMBRANE PROTEIN C1952.10C-RELATED"/>
    <property type="match status" value="1"/>
</dbReference>
<name>A0A1Y2BQ16_9FUNG</name>
<evidence type="ECO:0000313" key="2">
    <source>
        <dbReference type="EMBL" id="ORY36806.1"/>
    </source>
</evidence>
<dbReference type="AlphaFoldDB" id="A0A1Y2BQ16"/>
<dbReference type="OrthoDB" id="2448307at2759"/>
<organism evidence="2 3">
    <name type="scientific">Rhizoclosmatium globosum</name>
    <dbReference type="NCBI Taxonomy" id="329046"/>
    <lineage>
        <taxon>Eukaryota</taxon>
        <taxon>Fungi</taxon>
        <taxon>Fungi incertae sedis</taxon>
        <taxon>Chytridiomycota</taxon>
        <taxon>Chytridiomycota incertae sedis</taxon>
        <taxon>Chytridiomycetes</taxon>
        <taxon>Chytridiales</taxon>
        <taxon>Chytriomycetaceae</taxon>
        <taxon>Rhizoclosmatium</taxon>
    </lineage>
</organism>
<evidence type="ECO:0000313" key="3">
    <source>
        <dbReference type="Proteomes" id="UP000193642"/>
    </source>
</evidence>
<feature type="transmembrane region" description="Helical" evidence="1">
    <location>
        <begin position="290"/>
        <end position="309"/>
    </location>
</feature>
<dbReference type="InterPro" id="IPR040410">
    <property type="entry name" value="UPF0658_Golgi"/>
</dbReference>
<protein>
    <submittedName>
        <fullName evidence="2">Uncharacterized protein</fullName>
    </submittedName>
</protein>
<feature type="transmembrane region" description="Helical" evidence="1">
    <location>
        <begin position="264"/>
        <end position="283"/>
    </location>
</feature>
<feature type="transmembrane region" description="Helical" evidence="1">
    <location>
        <begin position="178"/>
        <end position="202"/>
    </location>
</feature>
<proteinExistence type="predicted"/>
<dbReference type="Proteomes" id="UP000193642">
    <property type="component" value="Unassembled WGS sequence"/>
</dbReference>
<gene>
    <name evidence="2" type="ORF">BCR33DRAFT_683263</name>
</gene>
<feature type="transmembrane region" description="Helical" evidence="1">
    <location>
        <begin position="108"/>
        <end position="126"/>
    </location>
</feature>
<feature type="transmembrane region" description="Helical" evidence="1">
    <location>
        <begin position="329"/>
        <end position="362"/>
    </location>
</feature>
<keyword evidence="1" id="KW-1133">Transmembrane helix</keyword>
<comment type="caution">
    <text evidence="2">The sequence shown here is derived from an EMBL/GenBank/DDBJ whole genome shotgun (WGS) entry which is preliminary data.</text>
</comment>
<feature type="transmembrane region" description="Helical" evidence="1">
    <location>
        <begin position="233"/>
        <end position="258"/>
    </location>
</feature>
<keyword evidence="3" id="KW-1185">Reference proteome</keyword>
<dbReference type="EMBL" id="MCGO01000053">
    <property type="protein sequence ID" value="ORY36806.1"/>
    <property type="molecule type" value="Genomic_DNA"/>
</dbReference>
<feature type="transmembrane region" description="Helical" evidence="1">
    <location>
        <begin position="138"/>
        <end position="158"/>
    </location>
</feature>